<dbReference type="Proteomes" id="UP000222542">
    <property type="component" value="Unassembled WGS sequence"/>
</dbReference>
<evidence type="ECO:0008006" key="4">
    <source>
        <dbReference type="Google" id="ProtNLM"/>
    </source>
</evidence>
<dbReference type="SUPFAM" id="SSF52743">
    <property type="entry name" value="Subtilisin-like"/>
    <property type="match status" value="1"/>
</dbReference>
<dbReference type="AlphaFoldDB" id="A0A2G2YT12"/>
<dbReference type="InterPro" id="IPR036852">
    <property type="entry name" value="Peptidase_S8/S53_dom_sf"/>
</dbReference>
<feature type="compositionally biased region" description="Basic and acidic residues" evidence="1">
    <location>
        <begin position="38"/>
        <end position="53"/>
    </location>
</feature>
<reference evidence="2 3" key="1">
    <citation type="journal article" date="2014" name="Nat. Genet.">
        <title>Genome sequence of the hot pepper provides insights into the evolution of pungency in Capsicum species.</title>
        <authorList>
            <person name="Kim S."/>
            <person name="Park M."/>
            <person name="Yeom S.I."/>
            <person name="Kim Y.M."/>
            <person name="Lee J.M."/>
            <person name="Lee H.A."/>
            <person name="Seo E."/>
            <person name="Choi J."/>
            <person name="Cheong K."/>
            <person name="Kim K.T."/>
            <person name="Jung K."/>
            <person name="Lee G.W."/>
            <person name="Oh S.K."/>
            <person name="Bae C."/>
            <person name="Kim S.B."/>
            <person name="Lee H.Y."/>
            <person name="Kim S.Y."/>
            <person name="Kim M.S."/>
            <person name="Kang B.C."/>
            <person name="Jo Y.D."/>
            <person name="Yang H.B."/>
            <person name="Jeong H.J."/>
            <person name="Kang W.H."/>
            <person name="Kwon J.K."/>
            <person name="Shin C."/>
            <person name="Lim J.Y."/>
            <person name="Park J.H."/>
            <person name="Huh J.H."/>
            <person name="Kim J.S."/>
            <person name="Kim B.D."/>
            <person name="Cohen O."/>
            <person name="Paran I."/>
            <person name="Suh M.C."/>
            <person name="Lee S.B."/>
            <person name="Kim Y.K."/>
            <person name="Shin Y."/>
            <person name="Noh S.J."/>
            <person name="Park J."/>
            <person name="Seo Y.S."/>
            <person name="Kwon S.Y."/>
            <person name="Kim H.A."/>
            <person name="Park J.M."/>
            <person name="Kim H.J."/>
            <person name="Choi S.B."/>
            <person name="Bosland P.W."/>
            <person name="Reeves G."/>
            <person name="Jo S.H."/>
            <person name="Lee B.W."/>
            <person name="Cho H.T."/>
            <person name="Choi H.S."/>
            <person name="Lee M.S."/>
            <person name="Yu Y."/>
            <person name="Do Choi Y."/>
            <person name="Park B.S."/>
            <person name="van Deynze A."/>
            <person name="Ashrafi H."/>
            <person name="Hill T."/>
            <person name="Kim W.T."/>
            <person name="Pai H.S."/>
            <person name="Ahn H.K."/>
            <person name="Yeam I."/>
            <person name="Giovannoni J.J."/>
            <person name="Rose J.K."/>
            <person name="Sorensen I."/>
            <person name="Lee S.J."/>
            <person name="Kim R.W."/>
            <person name="Choi I.Y."/>
            <person name="Choi B.S."/>
            <person name="Lim J.S."/>
            <person name="Lee Y.H."/>
            <person name="Choi D."/>
        </authorList>
    </citation>
    <scope>NUCLEOTIDE SEQUENCE [LARGE SCALE GENOMIC DNA]</scope>
    <source>
        <strain evidence="3">cv. CM334</strain>
    </source>
</reference>
<dbReference type="GO" id="GO:0004252">
    <property type="term" value="F:serine-type endopeptidase activity"/>
    <property type="evidence" value="ECO:0007669"/>
    <property type="project" value="InterPro"/>
</dbReference>
<evidence type="ECO:0000313" key="3">
    <source>
        <dbReference type="Proteomes" id="UP000222542"/>
    </source>
</evidence>
<dbReference type="EMBL" id="AYRZ02000009">
    <property type="protein sequence ID" value="PHT72863.1"/>
    <property type="molecule type" value="Genomic_DNA"/>
</dbReference>
<accession>A0A2G2YT12</accession>
<keyword evidence="3" id="KW-1185">Reference proteome</keyword>
<dbReference type="GO" id="GO:0006508">
    <property type="term" value="P:proteolysis"/>
    <property type="evidence" value="ECO:0007669"/>
    <property type="project" value="InterPro"/>
</dbReference>
<reference evidence="2 3" key="2">
    <citation type="journal article" date="2017" name="Genome Biol.">
        <title>New reference genome sequences of hot pepper reveal the massive evolution of plant disease-resistance genes by retroduplication.</title>
        <authorList>
            <person name="Kim S."/>
            <person name="Park J."/>
            <person name="Yeom S.I."/>
            <person name="Kim Y.M."/>
            <person name="Seo E."/>
            <person name="Kim K.T."/>
            <person name="Kim M.S."/>
            <person name="Lee J.M."/>
            <person name="Cheong K."/>
            <person name="Shin H.S."/>
            <person name="Kim S.B."/>
            <person name="Han K."/>
            <person name="Lee J."/>
            <person name="Park M."/>
            <person name="Lee H.A."/>
            <person name="Lee H.Y."/>
            <person name="Lee Y."/>
            <person name="Oh S."/>
            <person name="Lee J.H."/>
            <person name="Choi E."/>
            <person name="Choi E."/>
            <person name="Lee S.E."/>
            <person name="Jeon J."/>
            <person name="Kim H."/>
            <person name="Choi G."/>
            <person name="Song H."/>
            <person name="Lee J."/>
            <person name="Lee S.C."/>
            <person name="Kwon J.K."/>
            <person name="Lee H.Y."/>
            <person name="Koo N."/>
            <person name="Hong Y."/>
            <person name="Kim R.W."/>
            <person name="Kang W.H."/>
            <person name="Huh J.H."/>
            <person name="Kang B.C."/>
            <person name="Yang T.J."/>
            <person name="Lee Y.H."/>
            <person name="Bennetzen J.L."/>
            <person name="Choi D."/>
        </authorList>
    </citation>
    <scope>NUCLEOTIDE SEQUENCE [LARGE SCALE GENOMIC DNA]</scope>
    <source>
        <strain evidence="3">cv. CM334</strain>
    </source>
</reference>
<evidence type="ECO:0000313" key="2">
    <source>
        <dbReference type="EMBL" id="PHT72863.1"/>
    </source>
</evidence>
<feature type="region of interest" description="Disordered" evidence="1">
    <location>
        <begin position="27"/>
        <end position="61"/>
    </location>
</feature>
<proteinExistence type="predicted"/>
<gene>
    <name evidence="2" type="ORF">T459_23648</name>
</gene>
<organism evidence="2 3">
    <name type="scientific">Capsicum annuum</name>
    <name type="common">Capsicum pepper</name>
    <dbReference type="NCBI Taxonomy" id="4072"/>
    <lineage>
        <taxon>Eukaryota</taxon>
        <taxon>Viridiplantae</taxon>
        <taxon>Streptophyta</taxon>
        <taxon>Embryophyta</taxon>
        <taxon>Tracheophyta</taxon>
        <taxon>Spermatophyta</taxon>
        <taxon>Magnoliopsida</taxon>
        <taxon>eudicotyledons</taxon>
        <taxon>Gunneridae</taxon>
        <taxon>Pentapetalae</taxon>
        <taxon>asterids</taxon>
        <taxon>lamiids</taxon>
        <taxon>Solanales</taxon>
        <taxon>Solanaceae</taxon>
        <taxon>Solanoideae</taxon>
        <taxon>Capsiceae</taxon>
        <taxon>Capsicum</taxon>
    </lineage>
</organism>
<dbReference type="Gramene" id="PHT72863">
    <property type="protein sequence ID" value="PHT72863"/>
    <property type="gene ID" value="T459_23648"/>
</dbReference>
<sequence>MKEWDQFQSHGKEFAKEVFPSTPLIATGYEATDGPLNETRDFRSPRDVDDHGTHAAGTMGGRRIANASAIGDDILAAFNDAIADGVHVLSVSLGSLPRRT</sequence>
<protein>
    <recommendedName>
        <fullName evidence="4">Peptidase S8/S53 domain-containing protein</fullName>
    </recommendedName>
</protein>
<dbReference type="STRING" id="4072.A0A2G2YT12"/>
<comment type="caution">
    <text evidence="2">The sequence shown here is derived from an EMBL/GenBank/DDBJ whole genome shotgun (WGS) entry which is preliminary data.</text>
</comment>
<dbReference type="SMR" id="A0A2G2YT12"/>
<name>A0A2G2YT12_CAPAN</name>
<dbReference type="Gene3D" id="3.40.50.200">
    <property type="entry name" value="Peptidase S8/S53 domain"/>
    <property type="match status" value="2"/>
</dbReference>
<evidence type="ECO:0000256" key="1">
    <source>
        <dbReference type="SAM" id="MobiDB-lite"/>
    </source>
</evidence>